<accession>A0ABP7AA99</accession>
<organism evidence="2 3">
    <name type="scientific">Kineosporia mesophila</name>
    <dbReference type="NCBI Taxonomy" id="566012"/>
    <lineage>
        <taxon>Bacteria</taxon>
        <taxon>Bacillati</taxon>
        <taxon>Actinomycetota</taxon>
        <taxon>Actinomycetes</taxon>
        <taxon>Kineosporiales</taxon>
        <taxon>Kineosporiaceae</taxon>
        <taxon>Kineosporia</taxon>
    </lineage>
</organism>
<dbReference type="Proteomes" id="UP001501074">
    <property type="component" value="Unassembled WGS sequence"/>
</dbReference>
<comment type="caution">
    <text evidence="2">The sequence shown here is derived from an EMBL/GenBank/DDBJ whole genome shotgun (WGS) entry which is preliminary data.</text>
</comment>
<feature type="compositionally biased region" description="Low complexity" evidence="1">
    <location>
        <begin position="48"/>
        <end position="63"/>
    </location>
</feature>
<evidence type="ECO:0000313" key="3">
    <source>
        <dbReference type="Proteomes" id="UP001501074"/>
    </source>
</evidence>
<reference evidence="3" key="1">
    <citation type="journal article" date="2019" name="Int. J. Syst. Evol. Microbiol.">
        <title>The Global Catalogue of Microorganisms (GCM) 10K type strain sequencing project: providing services to taxonomists for standard genome sequencing and annotation.</title>
        <authorList>
            <consortium name="The Broad Institute Genomics Platform"/>
            <consortium name="The Broad Institute Genome Sequencing Center for Infectious Disease"/>
            <person name="Wu L."/>
            <person name="Ma J."/>
        </authorList>
    </citation>
    <scope>NUCLEOTIDE SEQUENCE [LARGE SCALE GENOMIC DNA]</scope>
    <source>
        <strain evidence="3">JCM 16902</strain>
    </source>
</reference>
<name>A0ABP7AA99_9ACTN</name>
<evidence type="ECO:0000313" key="2">
    <source>
        <dbReference type="EMBL" id="GAA3627918.1"/>
    </source>
</evidence>
<feature type="region of interest" description="Disordered" evidence="1">
    <location>
        <begin position="41"/>
        <end position="63"/>
    </location>
</feature>
<protein>
    <submittedName>
        <fullName evidence="2">Uncharacterized protein</fullName>
    </submittedName>
</protein>
<keyword evidence="3" id="KW-1185">Reference proteome</keyword>
<gene>
    <name evidence="2" type="ORF">GCM10022223_51530</name>
</gene>
<proteinExistence type="predicted"/>
<dbReference type="EMBL" id="BAAAZO010000010">
    <property type="protein sequence ID" value="GAA3627918.1"/>
    <property type="molecule type" value="Genomic_DNA"/>
</dbReference>
<dbReference type="RefSeq" id="WP_231488893.1">
    <property type="nucleotide sequence ID" value="NZ_BAAAZO010000010.1"/>
</dbReference>
<sequence length="63" mass="7060">MSDTATPFVTFTDDGHPARFHHPALPEHPFVLQEGRDRWHTAEHRCGPRPTATRSSRSTTPPG</sequence>
<evidence type="ECO:0000256" key="1">
    <source>
        <dbReference type="SAM" id="MobiDB-lite"/>
    </source>
</evidence>